<dbReference type="EMBL" id="BGZK01001338">
    <property type="protein sequence ID" value="GBP77600.1"/>
    <property type="molecule type" value="Genomic_DNA"/>
</dbReference>
<accession>A0A4C1YR14</accession>
<sequence length="122" mass="13959">MTETELADGEKEAKYQFEFRSYAVVKETYRYVSRHKNTATAIKLNSLSTTRRAPPTGRVVMAGLSDSRRDIGHPVSEQESQTRNYHLGCETFRRLDLARIGNGFGTNDEEERKGWQDLSVSR</sequence>
<protein>
    <submittedName>
        <fullName evidence="2">Uncharacterized protein</fullName>
    </submittedName>
</protein>
<evidence type="ECO:0000313" key="3">
    <source>
        <dbReference type="Proteomes" id="UP000299102"/>
    </source>
</evidence>
<evidence type="ECO:0000313" key="2">
    <source>
        <dbReference type="EMBL" id="GBP77600.1"/>
    </source>
</evidence>
<proteinExistence type="predicted"/>
<evidence type="ECO:0000256" key="1">
    <source>
        <dbReference type="SAM" id="MobiDB-lite"/>
    </source>
</evidence>
<feature type="region of interest" description="Disordered" evidence="1">
    <location>
        <begin position="102"/>
        <end position="122"/>
    </location>
</feature>
<reference evidence="2 3" key="1">
    <citation type="journal article" date="2019" name="Commun. Biol.">
        <title>The bagworm genome reveals a unique fibroin gene that provides high tensile strength.</title>
        <authorList>
            <person name="Kono N."/>
            <person name="Nakamura H."/>
            <person name="Ohtoshi R."/>
            <person name="Tomita M."/>
            <person name="Numata K."/>
            <person name="Arakawa K."/>
        </authorList>
    </citation>
    <scope>NUCLEOTIDE SEQUENCE [LARGE SCALE GENOMIC DNA]</scope>
</reference>
<gene>
    <name evidence="2" type="ORF">EVAR_90236_1</name>
</gene>
<organism evidence="2 3">
    <name type="scientific">Eumeta variegata</name>
    <name type="common">Bagworm moth</name>
    <name type="synonym">Eumeta japonica</name>
    <dbReference type="NCBI Taxonomy" id="151549"/>
    <lineage>
        <taxon>Eukaryota</taxon>
        <taxon>Metazoa</taxon>
        <taxon>Ecdysozoa</taxon>
        <taxon>Arthropoda</taxon>
        <taxon>Hexapoda</taxon>
        <taxon>Insecta</taxon>
        <taxon>Pterygota</taxon>
        <taxon>Neoptera</taxon>
        <taxon>Endopterygota</taxon>
        <taxon>Lepidoptera</taxon>
        <taxon>Glossata</taxon>
        <taxon>Ditrysia</taxon>
        <taxon>Tineoidea</taxon>
        <taxon>Psychidae</taxon>
        <taxon>Oiketicinae</taxon>
        <taxon>Eumeta</taxon>
    </lineage>
</organism>
<dbReference type="AlphaFoldDB" id="A0A4C1YR14"/>
<dbReference type="Proteomes" id="UP000299102">
    <property type="component" value="Unassembled WGS sequence"/>
</dbReference>
<comment type="caution">
    <text evidence="2">The sequence shown here is derived from an EMBL/GenBank/DDBJ whole genome shotgun (WGS) entry which is preliminary data.</text>
</comment>
<keyword evidence="3" id="KW-1185">Reference proteome</keyword>
<name>A0A4C1YR14_EUMVA</name>